<dbReference type="SUPFAM" id="SSF50630">
    <property type="entry name" value="Acid proteases"/>
    <property type="match status" value="1"/>
</dbReference>
<proteinExistence type="predicted"/>
<comment type="caution">
    <text evidence="1">The sequence shown here is derived from an EMBL/GenBank/DDBJ whole genome shotgun (WGS) entry which is preliminary data.</text>
</comment>
<organism evidence="1 2">
    <name type="scientific">Candidatus Taenaricola geysiri</name>
    <dbReference type="NCBI Taxonomy" id="1974752"/>
    <lineage>
        <taxon>Bacteria</taxon>
        <taxon>Pseudomonadati</taxon>
        <taxon>Candidatus Omnitrophota</taxon>
        <taxon>Candidatus Taenaricola</taxon>
    </lineage>
</organism>
<evidence type="ECO:0000313" key="1">
    <source>
        <dbReference type="EMBL" id="PIW66920.1"/>
    </source>
</evidence>
<dbReference type="InterPro" id="IPR021109">
    <property type="entry name" value="Peptidase_aspartic_dom_sf"/>
</dbReference>
<dbReference type="Pfam" id="PF13975">
    <property type="entry name" value="gag-asp_proteas"/>
    <property type="match status" value="1"/>
</dbReference>
<sequence>MNKFNLDADKGIILCKAKLTNKKSSVILKLAVDTGASATMVSIEAAMAIGINPSRSIHSVEVSTASGMILAPIIKIPSFKCFGVEVKNLQVFCHTLPPQSPVEGLLGLNFLKDAKVIIDFSRNIIEIPHKIWGRSVYF</sequence>
<dbReference type="Proteomes" id="UP000231267">
    <property type="component" value="Unassembled WGS sequence"/>
</dbReference>
<reference evidence="1 2" key="1">
    <citation type="submission" date="2017-09" db="EMBL/GenBank/DDBJ databases">
        <title>Depth-based differentiation of microbial function through sediment-hosted aquifers and enrichment of novel symbionts in the deep terrestrial subsurface.</title>
        <authorList>
            <person name="Probst A.J."/>
            <person name="Ladd B."/>
            <person name="Jarett J.K."/>
            <person name="Geller-Mcgrath D.E."/>
            <person name="Sieber C.M."/>
            <person name="Emerson J.B."/>
            <person name="Anantharaman K."/>
            <person name="Thomas B.C."/>
            <person name="Malmstrom R."/>
            <person name="Stieglmeier M."/>
            <person name="Klingl A."/>
            <person name="Woyke T."/>
            <person name="Ryan C.M."/>
            <person name="Banfield J.F."/>
        </authorList>
    </citation>
    <scope>NUCLEOTIDE SEQUENCE [LARGE SCALE GENOMIC DNA]</scope>
    <source>
        <strain evidence="1">CG12_big_fil_rev_8_21_14_0_65_43_15</strain>
    </source>
</reference>
<dbReference type="AlphaFoldDB" id="A0A2J0LLJ5"/>
<dbReference type="CDD" id="cd05483">
    <property type="entry name" value="retropepsin_like_bacteria"/>
    <property type="match status" value="1"/>
</dbReference>
<gene>
    <name evidence="1" type="ORF">COW11_00805</name>
</gene>
<accession>A0A2J0LLJ5</accession>
<name>A0A2J0LLJ5_9BACT</name>
<dbReference type="EMBL" id="PFGP01000018">
    <property type="protein sequence ID" value="PIW66920.1"/>
    <property type="molecule type" value="Genomic_DNA"/>
</dbReference>
<dbReference type="InterPro" id="IPR034122">
    <property type="entry name" value="Retropepsin-like_bacterial"/>
</dbReference>
<evidence type="ECO:0000313" key="2">
    <source>
        <dbReference type="Proteomes" id="UP000231267"/>
    </source>
</evidence>
<evidence type="ECO:0008006" key="3">
    <source>
        <dbReference type="Google" id="ProtNLM"/>
    </source>
</evidence>
<protein>
    <recommendedName>
        <fullName evidence="3">Peptidase A2 domain-containing protein</fullName>
    </recommendedName>
</protein>
<dbReference type="Gene3D" id="2.40.70.10">
    <property type="entry name" value="Acid Proteases"/>
    <property type="match status" value="1"/>
</dbReference>